<dbReference type="EMBL" id="CM002922">
    <property type="protein sequence ID" value="KGN66858.1"/>
    <property type="molecule type" value="Genomic_DNA"/>
</dbReference>
<evidence type="ECO:0000256" key="2">
    <source>
        <dbReference type="ARBA" id="ARBA00022737"/>
    </source>
</evidence>
<proteinExistence type="inferred from homology"/>
<dbReference type="Proteomes" id="UP000029981">
    <property type="component" value="Chromosome 1"/>
</dbReference>
<evidence type="ECO:0008006" key="5">
    <source>
        <dbReference type="Google" id="ProtNLM"/>
    </source>
</evidence>
<reference evidence="3 4" key="4">
    <citation type="journal article" date="2011" name="BMC Genomics">
        <title>RNA-Seq improves annotation of protein-coding genes in the cucumber genome.</title>
        <authorList>
            <person name="Li Z."/>
            <person name="Zhang Z."/>
            <person name="Yan P."/>
            <person name="Huang S."/>
            <person name="Fei Z."/>
            <person name="Lin K."/>
        </authorList>
    </citation>
    <scope>NUCLEOTIDE SEQUENCE [LARGE SCALE GENOMIC DNA]</scope>
    <source>
        <strain evidence="4">cv. 9930</strain>
    </source>
</reference>
<name>A0A0A0LYJ9_CUCSA</name>
<organism evidence="3 4">
    <name type="scientific">Cucumis sativus</name>
    <name type="common">Cucumber</name>
    <dbReference type="NCBI Taxonomy" id="3659"/>
    <lineage>
        <taxon>Eukaryota</taxon>
        <taxon>Viridiplantae</taxon>
        <taxon>Streptophyta</taxon>
        <taxon>Embryophyta</taxon>
        <taxon>Tracheophyta</taxon>
        <taxon>Spermatophyta</taxon>
        <taxon>Magnoliopsida</taxon>
        <taxon>eudicotyledons</taxon>
        <taxon>Gunneridae</taxon>
        <taxon>Pentapetalae</taxon>
        <taxon>rosids</taxon>
        <taxon>fabids</taxon>
        <taxon>Cucurbitales</taxon>
        <taxon>Cucurbitaceae</taxon>
        <taxon>Benincaseae</taxon>
        <taxon>Cucumis</taxon>
    </lineage>
</organism>
<reference evidence="3 4" key="1">
    <citation type="journal article" date="2009" name="Nat. Genet.">
        <title>The genome of the cucumber, Cucumis sativus L.</title>
        <authorList>
            <person name="Huang S."/>
            <person name="Li R."/>
            <person name="Zhang Z."/>
            <person name="Li L."/>
            <person name="Gu X."/>
            <person name="Fan W."/>
            <person name="Lucas W.J."/>
            <person name="Wang X."/>
            <person name="Xie B."/>
            <person name="Ni P."/>
            <person name="Ren Y."/>
            <person name="Zhu H."/>
            <person name="Li J."/>
            <person name="Lin K."/>
            <person name="Jin W."/>
            <person name="Fei Z."/>
            <person name="Li G."/>
            <person name="Staub J."/>
            <person name="Kilian A."/>
            <person name="van der Vossen E.A."/>
            <person name="Wu Y."/>
            <person name="Guo J."/>
            <person name="He J."/>
            <person name="Jia Z."/>
            <person name="Ren Y."/>
            <person name="Tian G."/>
            <person name="Lu Y."/>
            <person name="Ruan J."/>
            <person name="Qian W."/>
            <person name="Wang M."/>
            <person name="Huang Q."/>
            <person name="Li B."/>
            <person name="Xuan Z."/>
            <person name="Cao J."/>
            <person name="Asan"/>
            <person name="Wu Z."/>
            <person name="Zhang J."/>
            <person name="Cai Q."/>
            <person name="Bai Y."/>
            <person name="Zhao B."/>
            <person name="Han Y."/>
            <person name="Li Y."/>
            <person name="Li X."/>
            <person name="Wang S."/>
            <person name="Shi Q."/>
            <person name="Liu S."/>
            <person name="Cho W.K."/>
            <person name="Kim J.Y."/>
            <person name="Xu Y."/>
            <person name="Heller-Uszynska K."/>
            <person name="Miao H."/>
            <person name="Cheng Z."/>
            <person name="Zhang S."/>
            <person name="Wu J."/>
            <person name="Yang Y."/>
            <person name="Kang H."/>
            <person name="Li M."/>
            <person name="Liang H."/>
            <person name="Ren X."/>
            <person name="Shi Z."/>
            <person name="Wen M."/>
            <person name="Jian M."/>
            <person name="Yang H."/>
            <person name="Zhang G."/>
            <person name="Yang Z."/>
            <person name="Chen R."/>
            <person name="Liu S."/>
            <person name="Li J."/>
            <person name="Ma L."/>
            <person name="Liu H."/>
            <person name="Zhou Y."/>
            <person name="Zhao J."/>
            <person name="Fang X."/>
            <person name="Li G."/>
            <person name="Fang L."/>
            <person name="Li Y."/>
            <person name="Liu D."/>
            <person name="Zheng H."/>
            <person name="Zhang Y."/>
            <person name="Qin N."/>
            <person name="Li Z."/>
            <person name="Yang G."/>
            <person name="Yang S."/>
            <person name="Bolund L."/>
            <person name="Kristiansen K."/>
            <person name="Zheng H."/>
            <person name="Li S."/>
            <person name="Zhang X."/>
            <person name="Yang H."/>
            <person name="Wang J."/>
            <person name="Sun R."/>
            <person name="Zhang B."/>
            <person name="Jiang S."/>
            <person name="Wang J."/>
            <person name="Du Y."/>
            <person name="Li S."/>
        </authorList>
    </citation>
    <scope>NUCLEOTIDE SEQUENCE [LARGE SCALE GENOMIC DNA]</scope>
    <source>
        <strain evidence="4">cv. 9930</strain>
    </source>
</reference>
<evidence type="ECO:0000313" key="3">
    <source>
        <dbReference type="EMBL" id="KGN66858.1"/>
    </source>
</evidence>
<keyword evidence="2" id="KW-0677">Repeat</keyword>
<evidence type="ECO:0000313" key="4">
    <source>
        <dbReference type="Proteomes" id="UP000029981"/>
    </source>
</evidence>
<dbReference type="STRING" id="3659.A0A0A0LYJ9"/>
<reference evidence="3 4" key="2">
    <citation type="journal article" date="2009" name="PLoS ONE">
        <title>An integrated genetic and cytogenetic map of the cucumber genome.</title>
        <authorList>
            <person name="Ren Y."/>
            <person name="Zhang Z."/>
            <person name="Liu J."/>
            <person name="Staub J.E."/>
            <person name="Han Y."/>
            <person name="Cheng Z."/>
            <person name="Li X."/>
            <person name="Lu J."/>
            <person name="Miao H."/>
            <person name="Kang H."/>
            <person name="Xie B."/>
            <person name="Gu X."/>
            <person name="Wang X."/>
            <person name="Du Y."/>
            <person name="Jin W."/>
            <person name="Huang S."/>
        </authorList>
    </citation>
    <scope>NUCLEOTIDE SEQUENCE [LARGE SCALE GENOMIC DNA]</scope>
    <source>
        <strain evidence="4">cv. 9930</strain>
    </source>
</reference>
<dbReference type="InterPro" id="IPR002885">
    <property type="entry name" value="PPR_rpt"/>
</dbReference>
<protein>
    <recommendedName>
        <fullName evidence="5">Pentatricopeptide repeat-containing protein</fullName>
    </recommendedName>
</protein>
<gene>
    <name evidence="3" type="ORF">Csa_1G701340</name>
</gene>
<accession>A0A0A0LYJ9</accession>
<dbReference type="Gramene" id="KGN66858">
    <property type="protein sequence ID" value="KGN66858"/>
    <property type="gene ID" value="Csa_1G701340"/>
</dbReference>
<dbReference type="AlphaFoldDB" id="A0A0A0LYJ9"/>
<comment type="similarity">
    <text evidence="1">Belongs to the PPR family. P subfamily.</text>
</comment>
<sequence length="99" mass="10937">MAAKCQPSTDIYTMLINVYGKVSLNSCAGFPFGATEIFSLMQYMGCYPDRASYNIMVDAYGRAGLHEGDQDKLKKWAEAFDCEVGSLPSSYLGLLWVLT</sequence>
<dbReference type="PANTHER" id="PTHR47447:SF17">
    <property type="entry name" value="OS12G0638900 PROTEIN"/>
    <property type="match status" value="1"/>
</dbReference>
<keyword evidence="4" id="KW-1185">Reference proteome</keyword>
<dbReference type="PANTHER" id="PTHR47447">
    <property type="entry name" value="OS03G0856100 PROTEIN"/>
    <property type="match status" value="1"/>
</dbReference>
<evidence type="ECO:0000256" key="1">
    <source>
        <dbReference type="ARBA" id="ARBA00007626"/>
    </source>
</evidence>
<dbReference type="Pfam" id="PF01535">
    <property type="entry name" value="PPR"/>
    <property type="match status" value="1"/>
</dbReference>
<dbReference type="InterPro" id="IPR011990">
    <property type="entry name" value="TPR-like_helical_dom_sf"/>
</dbReference>
<reference evidence="3 4" key="3">
    <citation type="journal article" date="2010" name="BMC Genomics">
        <title>Transcriptome sequencing and comparative analysis of cucumber flowers with different sex types.</title>
        <authorList>
            <person name="Guo S."/>
            <person name="Zheng Y."/>
            <person name="Joung J.G."/>
            <person name="Liu S."/>
            <person name="Zhang Z."/>
            <person name="Crasta O.R."/>
            <person name="Sobral B.W."/>
            <person name="Xu Y."/>
            <person name="Huang S."/>
            <person name="Fei Z."/>
        </authorList>
    </citation>
    <scope>NUCLEOTIDE SEQUENCE [LARGE SCALE GENOMIC DNA]</scope>
    <source>
        <strain evidence="4">cv. 9930</strain>
    </source>
</reference>
<dbReference type="Gene3D" id="1.25.40.10">
    <property type="entry name" value="Tetratricopeptide repeat domain"/>
    <property type="match status" value="1"/>
</dbReference>